<dbReference type="STRING" id="1227498.C492_14324"/>
<keyword evidence="1" id="KW-0472">Membrane</keyword>
<feature type="transmembrane region" description="Helical" evidence="1">
    <location>
        <begin position="44"/>
        <end position="65"/>
    </location>
</feature>
<keyword evidence="3" id="KW-1185">Reference proteome</keyword>
<evidence type="ECO:0000313" key="2">
    <source>
        <dbReference type="EMBL" id="ELY56592.1"/>
    </source>
</evidence>
<name>L9X4Q6_9EURY</name>
<organism evidence="2 3">
    <name type="scientific">Natronococcus jeotgali DSM 18795</name>
    <dbReference type="NCBI Taxonomy" id="1227498"/>
    <lineage>
        <taxon>Archaea</taxon>
        <taxon>Methanobacteriati</taxon>
        <taxon>Methanobacteriota</taxon>
        <taxon>Stenosarchaea group</taxon>
        <taxon>Halobacteria</taxon>
        <taxon>Halobacteriales</taxon>
        <taxon>Natrialbaceae</taxon>
        <taxon>Natronococcus</taxon>
    </lineage>
</organism>
<reference evidence="2 3" key="1">
    <citation type="journal article" date="2014" name="PLoS Genet.">
        <title>Phylogenetically driven sequencing of extremely halophilic archaea reveals strategies for static and dynamic osmo-response.</title>
        <authorList>
            <person name="Becker E.A."/>
            <person name="Seitzer P.M."/>
            <person name="Tritt A."/>
            <person name="Larsen D."/>
            <person name="Krusor M."/>
            <person name="Yao A.I."/>
            <person name="Wu D."/>
            <person name="Madern D."/>
            <person name="Eisen J.A."/>
            <person name="Darling A.E."/>
            <person name="Facciotti M.T."/>
        </authorList>
    </citation>
    <scope>NUCLEOTIDE SEQUENCE [LARGE SCALE GENOMIC DNA]</scope>
    <source>
        <strain evidence="2 3">DSM 18795</strain>
    </source>
</reference>
<dbReference type="OrthoDB" id="157218at2157"/>
<protein>
    <submittedName>
        <fullName evidence="2">Uncharacterized protein</fullName>
    </submittedName>
</protein>
<proteinExistence type="predicted"/>
<evidence type="ECO:0000313" key="3">
    <source>
        <dbReference type="Proteomes" id="UP000011531"/>
    </source>
</evidence>
<dbReference type="InterPro" id="IPR046506">
    <property type="entry name" value="DUF6684"/>
</dbReference>
<dbReference type="RefSeq" id="WP_008424606.1">
    <property type="nucleotide sequence ID" value="NZ_AOIA01000123.1"/>
</dbReference>
<keyword evidence="1" id="KW-0812">Transmembrane</keyword>
<gene>
    <name evidence="2" type="ORF">C492_14324</name>
</gene>
<sequence>MLEWLSRETVVDISINAAPILILAYSAVLIELSSPWGFDPLTVVLTHTLTLVPLVLLVFATYYAARAIERDAARSQ</sequence>
<keyword evidence="1" id="KW-1133">Transmembrane helix</keyword>
<dbReference type="EMBL" id="AOIA01000123">
    <property type="protein sequence ID" value="ELY56592.1"/>
    <property type="molecule type" value="Genomic_DNA"/>
</dbReference>
<dbReference type="Pfam" id="PF20389">
    <property type="entry name" value="DUF6684"/>
    <property type="match status" value="1"/>
</dbReference>
<dbReference type="Proteomes" id="UP000011531">
    <property type="component" value="Unassembled WGS sequence"/>
</dbReference>
<dbReference type="AlphaFoldDB" id="L9X4Q6"/>
<evidence type="ECO:0000256" key="1">
    <source>
        <dbReference type="SAM" id="Phobius"/>
    </source>
</evidence>
<comment type="caution">
    <text evidence="2">The sequence shown here is derived from an EMBL/GenBank/DDBJ whole genome shotgun (WGS) entry which is preliminary data.</text>
</comment>
<accession>L9X4Q6</accession>